<dbReference type="GO" id="GO:0010181">
    <property type="term" value="F:FMN binding"/>
    <property type="evidence" value="ECO:0007669"/>
    <property type="project" value="InterPro"/>
</dbReference>
<evidence type="ECO:0000313" key="9">
    <source>
        <dbReference type="Proteomes" id="UP000703269"/>
    </source>
</evidence>
<dbReference type="Pfam" id="PF00724">
    <property type="entry name" value="Oxidored_FMN"/>
    <property type="match status" value="1"/>
</dbReference>
<dbReference type="OrthoDB" id="72788at2759"/>
<evidence type="ECO:0000256" key="6">
    <source>
        <dbReference type="SAM" id="MobiDB-lite"/>
    </source>
</evidence>
<reference evidence="8 9" key="1">
    <citation type="submission" date="2021-08" db="EMBL/GenBank/DDBJ databases">
        <title>Draft Genome Sequence of Phanerochaete sordida strain YK-624.</title>
        <authorList>
            <person name="Mori T."/>
            <person name="Dohra H."/>
            <person name="Suzuki T."/>
            <person name="Kawagishi H."/>
            <person name="Hirai H."/>
        </authorList>
    </citation>
    <scope>NUCLEOTIDE SEQUENCE [LARGE SCALE GENOMIC DNA]</scope>
    <source>
        <strain evidence="8 9">YK-624</strain>
    </source>
</reference>
<dbReference type="SUPFAM" id="SSF51395">
    <property type="entry name" value="FMN-linked oxidoreductases"/>
    <property type="match status" value="1"/>
</dbReference>
<comment type="cofactor">
    <cofactor evidence="1">
        <name>FMN</name>
        <dbReference type="ChEBI" id="CHEBI:58210"/>
    </cofactor>
</comment>
<evidence type="ECO:0000256" key="1">
    <source>
        <dbReference type="ARBA" id="ARBA00001917"/>
    </source>
</evidence>
<keyword evidence="3" id="KW-0288">FMN</keyword>
<keyword evidence="2" id="KW-0285">Flavoprotein</keyword>
<dbReference type="PANTHER" id="PTHR43303:SF4">
    <property type="entry name" value="NADPH DEHYDROGENASE C23G7.10C-RELATED"/>
    <property type="match status" value="1"/>
</dbReference>
<name>A0A9P3GGF1_9APHY</name>
<gene>
    <name evidence="8" type="ORF">PsYK624_093580</name>
</gene>
<protein>
    <submittedName>
        <fullName evidence="8">FMN-linked oxidoreductase</fullName>
    </submittedName>
</protein>
<keyword evidence="4" id="KW-0521">NADP</keyword>
<keyword evidence="9" id="KW-1185">Reference proteome</keyword>
<accession>A0A9P3GGF1</accession>
<evidence type="ECO:0000313" key="8">
    <source>
        <dbReference type="EMBL" id="GJE93199.1"/>
    </source>
</evidence>
<evidence type="ECO:0000256" key="3">
    <source>
        <dbReference type="ARBA" id="ARBA00022643"/>
    </source>
</evidence>
<dbReference type="PANTHER" id="PTHR43303">
    <property type="entry name" value="NADPH DEHYDROGENASE C23G7.10C-RELATED"/>
    <property type="match status" value="1"/>
</dbReference>
<dbReference type="Gene3D" id="3.20.20.70">
    <property type="entry name" value="Aldolase class I"/>
    <property type="match status" value="1"/>
</dbReference>
<organism evidence="8 9">
    <name type="scientific">Phanerochaete sordida</name>
    <dbReference type="NCBI Taxonomy" id="48140"/>
    <lineage>
        <taxon>Eukaryota</taxon>
        <taxon>Fungi</taxon>
        <taxon>Dikarya</taxon>
        <taxon>Basidiomycota</taxon>
        <taxon>Agaricomycotina</taxon>
        <taxon>Agaricomycetes</taxon>
        <taxon>Polyporales</taxon>
        <taxon>Phanerochaetaceae</taxon>
        <taxon>Phanerochaete</taxon>
    </lineage>
</organism>
<evidence type="ECO:0000256" key="5">
    <source>
        <dbReference type="ARBA" id="ARBA00023002"/>
    </source>
</evidence>
<dbReference type="AlphaFoldDB" id="A0A9P3GGF1"/>
<evidence type="ECO:0000256" key="2">
    <source>
        <dbReference type="ARBA" id="ARBA00022630"/>
    </source>
</evidence>
<dbReference type="GO" id="GO:0003959">
    <property type="term" value="F:NADPH dehydrogenase activity"/>
    <property type="evidence" value="ECO:0007669"/>
    <property type="project" value="InterPro"/>
</dbReference>
<dbReference type="EMBL" id="BPQB01000031">
    <property type="protein sequence ID" value="GJE93199.1"/>
    <property type="molecule type" value="Genomic_DNA"/>
</dbReference>
<proteinExistence type="predicted"/>
<dbReference type="InterPro" id="IPR044152">
    <property type="entry name" value="YqjM-like"/>
</dbReference>
<sequence length="423" mass="45298">MASISDPLKNVGAEGIPYYTPAQNPPAGTALDPQPDGKPLPKLFQPLRIRGAVFQNRLWLSPMCQYSAKDGVPTPWHFAHLGGILKRGPGLTMTEATAVLPEGRISPEDTGIWNDAQAAEWAKITTFAHSQGQKVGVQLAHAGRKASMVAPWLSLGAAAGPAQDGWPDAIFGPSAIAHGPGYYTPQELTKEGIARVRDAFVDAAKRAVAAGFDVVEIHTAHGYLLHEFMSPIANKRTDEYGGSFENRIRLHVEIIDAIRAVIPEDMPLFLRLSGSDHLEHALPNEASWRVEDSARLAAVAAAHGVDLIDVSSGGVHPQQEIRLANMDNRHPAYQAHLADHIRKATGGKVLVAAVGGIRTAKVAEEVLQNGWADVCFAGRAFLKNPGAVWAFAEELGVVINQALQIEWGFIGRGGLGRKAGSQL</sequence>
<dbReference type="GO" id="GO:0050661">
    <property type="term" value="F:NADP binding"/>
    <property type="evidence" value="ECO:0007669"/>
    <property type="project" value="InterPro"/>
</dbReference>
<evidence type="ECO:0000256" key="4">
    <source>
        <dbReference type="ARBA" id="ARBA00022857"/>
    </source>
</evidence>
<dbReference type="InterPro" id="IPR001155">
    <property type="entry name" value="OxRdtase_FMN_N"/>
</dbReference>
<dbReference type="CDD" id="cd02932">
    <property type="entry name" value="OYE_YqiM_FMN"/>
    <property type="match status" value="1"/>
</dbReference>
<dbReference type="InterPro" id="IPR013785">
    <property type="entry name" value="Aldolase_TIM"/>
</dbReference>
<feature type="domain" description="NADH:flavin oxidoreductase/NADH oxidase N-terminal" evidence="7">
    <location>
        <begin position="42"/>
        <end position="386"/>
    </location>
</feature>
<keyword evidence="5" id="KW-0560">Oxidoreductase</keyword>
<dbReference type="Proteomes" id="UP000703269">
    <property type="component" value="Unassembled WGS sequence"/>
</dbReference>
<comment type="caution">
    <text evidence="8">The sequence shown here is derived from an EMBL/GenBank/DDBJ whole genome shotgun (WGS) entry which is preliminary data.</text>
</comment>
<evidence type="ECO:0000259" key="7">
    <source>
        <dbReference type="Pfam" id="PF00724"/>
    </source>
</evidence>
<feature type="region of interest" description="Disordered" evidence="6">
    <location>
        <begin position="15"/>
        <end position="41"/>
    </location>
</feature>